<sequence>MFDHWVQTHPIAKRLLNDPFPHYNALLYVFRKDRATGTRAKTFADIDLNVPADNDSVPVEDGIDMEFLAMSSSRMNLSSEGMMGGRSGQSSDDSCELEDAMAAQVIELMEAISNLTMAEKSKGIMIVNQKVSLMRSFIKMFDLMKVAYYRVILGSDW</sequence>
<comment type="caution">
    <text evidence="1">The sequence shown here is derived from an EMBL/GenBank/DDBJ whole genome shotgun (WGS) entry which is preliminary data.</text>
</comment>
<name>A0A5D3BGZ9_CUCMM</name>
<protein>
    <submittedName>
        <fullName evidence="1">Retrotransposon protein</fullName>
    </submittedName>
</protein>
<dbReference type="EMBL" id="SSTD01018108">
    <property type="protein sequence ID" value="TYJ98397.1"/>
    <property type="molecule type" value="Genomic_DNA"/>
</dbReference>
<reference evidence="1 2" key="1">
    <citation type="submission" date="2019-08" db="EMBL/GenBank/DDBJ databases">
        <title>Draft genome sequences of two oriental melons (Cucumis melo L. var makuwa).</title>
        <authorList>
            <person name="Kwon S.-Y."/>
        </authorList>
    </citation>
    <scope>NUCLEOTIDE SEQUENCE [LARGE SCALE GENOMIC DNA]</scope>
    <source>
        <strain evidence="2">cv. Chang Bougi</strain>
        <tissue evidence="1">Leaf</tissue>
    </source>
</reference>
<organism evidence="1 2">
    <name type="scientific">Cucumis melo var. makuwa</name>
    <name type="common">Oriental melon</name>
    <dbReference type="NCBI Taxonomy" id="1194695"/>
    <lineage>
        <taxon>Eukaryota</taxon>
        <taxon>Viridiplantae</taxon>
        <taxon>Streptophyta</taxon>
        <taxon>Embryophyta</taxon>
        <taxon>Tracheophyta</taxon>
        <taxon>Spermatophyta</taxon>
        <taxon>Magnoliopsida</taxon>
        <taxon>eudicotyledons</taxon>
        <taxon>Gunneridae</taxon>
        <taxon>Pentapetalae</taxon>
        <taxon>rosids</taxon>
        <taxon>fabids</taxon>
        <taxon>Cucurbitales</taxon>
        <taxon>Cucurbitaceae</taxon>
        <taxon>Benincaseae</taxon>
        <taxon>Cucumis</taxon>
    </lineage>
</organism>
<dbReference type="AlphaFoldDB" id="A0A5D3BGZ9"/>
<proteinExistence type="predicted"/>
<evidence type="ECO:0000313" key="1">
    <source>
        <dbReference type="EMBL" id="TYJ98397.1"/>
    </source>
</evidence>
<gene>
    <name evidence="1" type="ORF">E5676_scaffold232G001460</name>
</gene>
<dbReference type="PANTHER" id="PTHR46250">
    <property type="entry name" value="MYB/SANT-LIKE DNA-BINDING DOMAIN PROTEIN-RELATED"/>
    <property type="match status" value="1"/>
</dbReference>
<accession>A0A5D3BGZ9</accession>
<dbReference type="PANTHER" id="PTHR46250:SF15">
    <property type="entry name" value="OS01G0523800 PROTEIN"/>
    <property type="match status" value="1"/>
</dbReference>
<dbReference type="Proteomes" id="UP000321947">
    <property type="component" value="Unassembled WGS sequence"/>
</dbReference>
<evidence type="ECO:0000313" key="2">
    <source>
        <dbReference type="Proteomes" id="UP000321947"/>
    </source>
</evidence>